<dbReference type="PANTHER" id="PTHR43134">
    <property type="entry name" value="SIGNAL RECOGNITION PARTICLE RECEPTOR SUBUNIT ALPHA"/>
    <property type="match status" value="1"/>
</dbReference>
<dbReference type="NCBIfam" id="TIGR03499">
    <property type="entry name" value="FlhF"/>
    <property type="match status" value="1"/>
</dbReference>
<dbReference type="GO" id="GO:0005525">
    <property type="term" value="F:GTP binding"/>
    <property type="evidence" value="ECO:0007669"/>
    <property type="project" value="UniProtKB-UniRule"/>
</dbReference>
<keyword evidence="5" id="KW-1003">Cell membrane</keyword>
<reference evidence="16 19" key="3">
    <citation type="submission" date="2018-08" db="EMBL/GenBank/DDBJ databases">
        <title>Complete genome of the Arcobacter marinus type strain JCM 15502.</title>
        <authorList>
            <person name="Miller W.G."/>
            <person name="Yee E."/>
            <person name="Huynh S."/>
            <person name="Parker C.T."/>
        </authorList>
    </citation>
    <scope>NUCLEOTIDE SEQUENCE [LARGE SCALE GENOMIC DNA]</scope>
    <source>
        <strain evidence="16 19">JCM 15502</strain>
    </source>
</reference>
<evidence type="ECO:0000313" key="19">
    <source>
        <dbReference type="Proteomes" id="UP000264693"/>
    </source>
</evidence>
<dbReference type="RefSeq" id="WP_099310402.1">
    <property type="nucleotide sequence ID" value="NZ_CP032101.1"/>
</dbReference>
<gene>
    <name evidence="16" type="primary">flhF</name>
    <name evidence="16" type="ORF">AMRN_2248</name>
    <name evidence="17" type="ORF">CPH92_03515</name>
</gene>
<dbReference type="SMART" id="SM00962">
    <property type="entry name" value="SRP54"/>
    <property type="match status" value="1"/>
</dbReference>
<evidence type="ECO:0000313" key="16">
    <source>
        <dbReference type="EMBL" id="AXX87960.1"/>
    </source>
</evidence>
<reference evidence="17" key="2">
    <citation type="submission" date="2017-09" db="EMBL/GenBank/DDBJ databases">
        <authorList>
            <person name="Perez-Cataluna A."/>
            <person name="Figueras M.J."/>
            <person name="Salas-Masso N."/>
        </authorList>
    </citation>
    <scope>NUCLEOTIDE SEQUENCE</scope>
    <source>
        <strain evidence="17">CECT 7727</strain>
    </source>
</reference>
<evidence type="ECO:0000256" key="1">
    <source>
        <dbReference type="ARBA" id="ARBA00004413"/>
    </source>
</evidence>
<dbReference type="CDD" id="cd17873">
    <property type="entry name" value="FlhF"/>
    <property type="match status" value="1"/>
</dbReference>
<dbReference type="Gene3D" id="1.20.120.1380">
    <property type="entry name" value="Flagellar FlhF biosynthesis protein, N domain"/>
    <property type="match status" value="1"/>
</dbReference>
<dbReference type="Proteomes" id="UP000264693">
    <property type="component" value="Chromosome"/>
</dbReference>
<evidence type="ECO:0000313" key="18">
    <source>
        <dbReference type="Proteomes" id="UP000224740"/>
    </source>
</evidence>
<evidence type="ECO:0000256" key="9">
    <source>
        <dbReference type="ARBA" id="ARBA00023134"/>
    </source>
</evidence>
<dbReference type="FunFam" id="3.40.50.300:FF:000695">
    <property type="entry name" value="Flagellar biosynthesis regulator FlhF"/>
    <property type="match status" value="1"/>
</dbReference>
<keyword evidence="9" id="KW-0342">GTP-binding</keyword>
<protein>
    <recommendedName>
        <fullName evidence="3 13">Flagellar biosynthesis protein FlhF</fullName>
    </recommendedName>
</protein>
<keyword evidence="10" id="KW-0472">Membrane</keyword>
<keyword evidence="11" id="KW-1006">Bacterial flagellum protein export</keyword>
<evidence type="ECO:0000256" key="5">
    <source>
        <dbReference type="ARBA" id="ARBA00022475"/>
    </source>
</evidence>
<dbReference type="InterPro" id="IPR000897">
    <property type="entry name" value="SRP54_GTPase_dom"/>
</dbReference>
<dbReference type="AlphaFoldDB" id="A0A347TMY2"/>
<dbReference type="GO" id="GO:0044781">
    <property type="term" value="P:bacterial-type flagellum organization"/>
    <property type="evidence" value="ECO:0007669"/>
    <property type="project" value="UniProtKB-UniRule"/>
</dbReference>
<dbReference type="GO" id="GO:0015031">
    <property type="term" value="P:protein transport"/>
    <property type="evidence" value="ECO:0007669"/>
    <property type="project" value="UniProtKB-KW"/>
</dbReference>
<dbReference type="GO" id="GO:0005886">
    <property type="term" value="C:plasma membrane"/>
    <property type="evidence" value="ECO:0007669"/>
    <property type="project" value="UniProtKB-SubCell"/>
</dbReference>
<evidence type="ECO:0000256" key="12">
    <source>
        <dbReference type="ARBA" id="ARBA00025337"/>
    </source>
</evidence>
<comment type="function">
    <text evidence="12">Necessary for flagellar biosynthesis. May be involved in translocation of the flagellum.</text>
</comment>
<evidence type="ECO:0000256" key="11">
    <source>
        <dbReference type="ARBA" id="ARBA00023225"/>
    </source>
</evidence>
<dbReference type="Pfam" id="PF00448">
    <property type="entry name" value="SRP54"/>
    <property type="match status" value="1"/>
</dbReference>
<keyword evidence="7" id="KW-1005">Bacterial flagellum biogenesis</keyword>
<keyword evidence="8" id="KW-0653">Protein transport</keyword>
<accession>A0A347TMY2</accession>
<dbReference type="InterPro" id="IPR027417">
    <property type="entry name" value="P-loop_NTPase"/>
</dbReference>
<dbReference type="EMBL" id="CP032101">
    <property type="protein sequence ID" value="AXX87960.1"/>
    <property type="molecule type" value="Genomic_DNA"/>
</dbReference>
<dbReference type="KEGG" id="amar:AMRN_2248"/>
<keyword evidence="16" id="KW-0969">Cilium</keyword>
<sequence length="387" mass="44326">MNMLSFLGETPTIALKKAQEECGEEAIVISTKKISSAKDGNKDMYEVVVALEDSNTMNEPIKKSTYTKKIVSKDPKKDEKFQASVYDFRAEILKMQDAIGQVQKSIWDPKSQLYDLTIPPEFADMYNLFEQNEFDQEMTYTIMKKTIKQLPVSLKANPKKVNDFFKLILRRILPIKHEVPLRKHQRKITMMVGPTGVGKTTTIAKLAARYAYKLGQNYKVGIVTLDSFRVGAIEQLQAYTNIMRLPLEIVKNPEDLIEALLRLKDCNYIFIDTAGSSQYDVDKIELINEYQNRIEELPIEKILVLPANVKQSDLIDIYANYSRLNIDYLTFTKLDETRSFGNLISFAHKTKKSITYFSIGQNVPDDLIVSDASFLIDCFMNSSCPRR</sequence>
<evidence type="ECO:0000259" key="14">
    <source>
        <dbReference type="SMART" id="SM00382"/>
    </source>
</evidence>
<proteinExistence type="inferred from homology"/>
<dbReference type="InterPro" id="IPR020006">
    <property type="entry name" value="FlhF"/>
</dbReference>
<evidence type="ECO:0000256" key="8">
    <source>
        <dbReference type="ARBA" id="ARBA00022927"/>
    </source>
</evidence>
<keyword evidence="16" id="KW-0282">Flagellum</keyword>
<evidence type="ECO:0000256" key="13">
    <source>
        <dbReference type="NCBIfam" id="TIGR03499"/>
    </source>
</evidence>
<dbReference type="PANTHER" id="PTHR43134:SF3">
    <property type="entry name" value="FLAGELLAR BIOSYNTHESIS PROTEIN FLHF"/>
    <property type="match status" value="1"/>
</dbReference>
<dbReference type="GO" id="GO:0005047">
    <property type="term" value="F:signal recognition particle binding"/>
    <property type="evidence" value="ECO:0007669"/>
    <property type="project" value="TreeGrafter"/>
</dbReference>
<keyword evidence="18" id="KW-1185">Reference proteome</keyword>
<dbReference type="SMART" id="SM00382">
    <property type="entry name" value="AAA"/>
    <property type="match status" value="1"/>
</dbReference>
<dbReference type="GO" id="GO:0003924">
    <property type="term" value="F:GTPase activity"/>
    <property type="evidence" value="ECO:0007669"/>
    <property type="project" value="UniProtKB-UniRule"/>
</dbReference>
<keyword evidence="16" id="KW-0966">Cell projection</keyword>
<dbReference type="GO" id="GO:0006614">
    <property type="term" value="P:SRP-dependent cotranslational protein targeting to membrane"/>
    <property type="evidence" value="ECO:0007669"/>
    <property type="project" value="UniProtKB-UniRule"/>
</dbReference>
<name>A0A347TMY2_9BACT</name>
<comment type="subcellular location">
    <subcellularLocation>
        <location evidence="1">Cell membrane</location>
        <topology evidence="1">Peripheral membrane protein</topology>
        <orientation evidence="1">Cytoplasmic side</orientation>
    </subcellularLocation>
</comment>
<dbReference type="InterPro" id="IPR047040">
    <property type="entry name" value="FlhF__GTPase_dom"/>
</dbReference>
<dbReference type="InterPro" id="IPR003593">
    <property type="entry name" value="AAA+_ATPase"/>
</dbReference>
<dbReference type="Proteomes" id="UP000224740">
    <property type="component" value="Unassembled WGS sequence"/>
</dbReference>
<dbReference type="EMBL" id="NXAO01000015">
    <property type="protein sequence ID" value="PHO16013.1"/>
    <property type="molecule type" value="Genomic_DNA"/>
</dbReference>
<evidence type="ECO:0000256" key="4">
    <source>
        <dbReference type="ARBA" id="ARBA00022448"/>
    </source>
</evidence>
<keyword evidence="6" id="KW-0547">Nucleotide-binding</keyword>
<evidence type="ECO:0000256" key="6">
    <source>
        <dbReference type="ARBA" id="ARBA00022741"/>
    </source>
</evidence>
<feature type="domain" description="AAA+ ATPase" evidence="14">
    <location>
        <begin position="185"/>
        <end position="332"/>
    </location>
</feature>
<comment type="similarity">
    <text evidence="2">Belongs to the GTP-binding SRP family.</text>
</comment>
<feature type="domain" description="SRP54-type proteins GTP-binding" evidence="15">
    <location>
        <begin position="186"/>
        <end position="381"/>
    </location>
</feature>
<evidence type="ECO:0000256" key="10">
    <source>
        <dbReference type="ARBA" id="ARBA00023136"/>
    </source>
</evidence>
<evidence type="ECO:0000313" key="17">
    <source>
        <dbReference type="EMBL" id="PHO16013.1"/>
    </source>
</evidence>
<reference evidence="18" key="1">
    <citation type="submission" date="2017-09" db="EMBL/GenBank/DDBJ databases">
        <title>Arcobacter canalis sp. nov., a new species isolated from a water canal contaminated with urban sewage.</title>
        <authorList>
            <person name="Perez-Cataluna A."/>
            <person name="Salas-Masso N."/>
            <person name="Figueras M.J."/>
        </authorList>
    </citation>
    <scope>NUCLEOTIDE SEQUENCE [LARGE SCALE GENOMIC DNA]</scope>
    <source>
        <strain evidence="18">CECT 7727</strain>
    </source>
</reference>
<evidence type="ECO:0000259" key="15">
    <source>
        <dbReference type="SMART" id="SM00962"/>
    </source>
</evidence>
<dbReference type="Gene3D" id="3.40.50.300">
    <property type="entry name" value="P-loop containing nucleotide triphosphate hydrolases"/>
    <property type="match status" value="1"/>
</dbReference>
<dbReference type="SUPFAM" id="SSF52540">
    <property type="entry name" value="P-loop containing nucleoside triphosphate hydrolases"/>
    <property type="match status" value="1"/>
</dbReference>
<evidence type="ECO:0000256" key="3">
    <source>
        <dbReference type="ARBA" id="ARBA00014919"/>
    </source>
</evidence>
<evidence type="ECO:0000256" key="2">
    <source>
        <dbReference type="ARBA" id="ARBA00008531"/>
    </source>
</evidence>
<evidence type="ECO:0000256" key="7">
    <source>
        <dbReference type="ARBA" id="ARBA00022795"/>
    </source>
</evidence>
<keyword evidence="4" id="KW-0813">Transport</keyword>
<organism evidence="16 19">
    <name type="scientific">Malaciobacter marinus</name>
    <dbReference type="NCBI Taxonomy" id="505249"/>
    <lineage>
        <taxon>Bacteria</taxon>
        <taxon>Pseudomonadati</taxon>
        <taxon>Campylobacterota</taxon>
        <taxon>Epsilonproteobacteria</taxon>
        <taxon>Campylobacterales</taxon>
        <taxon>Arcobacteraceae</taxon>
        <taxon>Malaciobacter</taxon>
    </lineage>
</organism>